<dbReference type="EMBL" id="AUZX01005453">
    <property type="protein sequence ID" value="EQD67820.1"/>
    <property type="molecule type" value="Genomic_DNA"/>
</dbReference>
<protein>
    <submittedName>
        <fullName evidence="2">ISPg4, transposase</fullName>
    </submittedName>
</protein>
<gene>
    <name evidence="2" type="ORF">B1A_07578</name>
</gene>
<dbReference type="AlphaFoldDB" id="T1CJD1"/>
<evidence type="ECO:0000313" key="2">
    <source>
        <dbReference type="EMBL" id="EQD67820.1"/>
    </source>
</evidence>
<evidence type="ECO:0000259" key="1">
    <source>
        <dbReference type="Pfam" id="PF14294"/>
    </source>
</evidence>
<feature type="non-terminal residue" evidence="2">
    <location>
        <position position="73"/>
    </location>
</feature>
<dbReference type="Pfam" id="PF14294">
    <property type="entry name" value="DUF4372"/>
    <property type="match status" value="1"/>
</dbReference>
<proteinExistence type="predicted"/>
<reference evidence="2" key="2">
    <citation type="journal article" date="2014" name="ISME J.">
        <title>Microbial stratification in low pH oxic and suboxic macroscopic growths along an acid mine drainage.</title>
        <authorList>
            <person name="Mendez-Garcia C."/>
            <person name="Mesa V."/>
            <person name="Sprenger R.R."/>
            <person name="Richter M."/>
            <person name="Diez M.S."/>
            <person name="Solano J."/>
            <person name="Bargiela R."/>
            <person name="Golyshina O.V."/>
            <person name="Manteca A."/>
            <person name="Ramos J.L."/>
            <person name="Gallego J.R."/>
            <person name="Llorente I."/>
            <person name="Martins Dos Santos V.A."/>
            <person name="Jensen O.N."/>
            <person name="Pelaez A.I."/>
            <person name="Sanchez J."/>
            <person name="Ferrer M."/>
        </authorList>
    </citation>
    <scope>NUCLEOTIDE SEQUENCE</scope>
</reference>
<name>T1CJD1_9ZZZZ</name>
<feature type="domain" description="DUF4372" evidence="1">
    <location>
        <begin position="1"/>
        <end position="31"/>
    </location>
</feature>
<reference evidence="2" key="1">
    <citation type="submission" date="2013-08" db="EMBL/GenBank/DDBJ databases">
        <authorList>
            <person name="Mendez C."/>
            <person name="Richter M."/>
            <person name="Ferrer M."/>
            <person name="Sanchez J."/>
        </authorList>
    </citation>
    <scope>NUCLEOTIDE SEQUENCE</scope>
</reference>
<sequence>MLFCQVAHMNSLREVCLGLAGCESPLKHLGISTAPKKSTLAYANANRPWELYESIFMQLLEKCQAEAATRSRR</sequence>
<dbReference type="InterPro" id="IPR025399">
    <property type="entry name" value="DUF4372"/>
</dbReference>
<organism evidence="2">
    <name type="scientific">mine drainage metagenome</name>
    <dbReference type="NCBI Taxonomy" id="410659"/>
    <lineage>
        <taxon>unclassified sequences</taxon>
        <taxon>metagenomes</taxon>
        <taxon>ecological metagenomes</taxon>
    </lineage>
</organism>
<accession>T1CJD1</accession>
<comment type="caution">
    <text evidence="2">The sequence shown here is derived from an EMBL/GenBank/DDBJ whole genome shotgun (WGS) entry which is preliminary data.</text>
</comment>